<organism evidence="5 6">
    <name type="scientific">Acidiphilium rubrum</name>
    <dbReference type="NCBI Taxonomy" id="526"/>
    <lineage>
        <taxon>Bacteria</taxon>
        <taxon>Pseudomonadati</taxon>
        <taxon>Pseudomonadota</taxon>
        <taxon>Alphaproteobacteria</taxon>
        <taxon>Acetobacterales</taxon>
        <taxon>Acidocellaceae</taxon>
        <taxon>Acidiphilium</taxon>
    </lineage>
</organism>
<dbReference type="Proteomes" id="UP000186308">
    <property type="component" value="Unassembled WGS sequence"/>
</dbReference>
<dbReference type="Pfam" id="PF01408">
    <property type="entry name" value="GFO_IDH_MocA"/>
    <property type="match status" value="1"/>
</dbReference>
<dbReference type="Gene3D" id="3.40.50.720">
    <property type="entry name" value="NAD(P)-binding Rossmann-like Domain"/>
    <property type="match status" value="1"/>
</dbReference>
<protein>
    <submittedName>
        <fullName evidence="5">Predicted dehydrogenase</fullName>
    </submittedName>
</protein>
<dbReference type="InterPro" id="IPR000683">
    <property type="entry name" value="Gfo/Idh/MocA-like_OxRdtase_N"/>
</dbReference>
<dbReference type="SUPFAM" id="SSF51735">
    <property type="entry name" value="NAD(P)-binding Rossmann-fold domains"/>
    <property type="match status" value="1"/>
</dbReference>
<dbReference type="RefSeq" id="WP_245594126.1">
    <property type="nucleotide sequence ID" value="NZ_FTNE01000032.1"/>
</dbReference>
<dbReference type="Gene3D" id="3.30.360.10">
    <property type="entry name" value="Dihydrodipicolinate Reductase, domain 2"/>
    <property type="match status" value="1"/>
</dbReference>
<dbReference type="InterPro" id="IPR051317">
    <property type="entry name" value="Gfo/Idh/MocA_oxidoreduct"/>
</dbReference>
<sequence length="356" mass="38428">MIPNSTGLIRVGLVGYGFAGKTFHAPLVQAVDGLSLIAVASSDAVKVHASLPAVTVRDNLESMIADDDIDLVIVATPNETHAPLSRMALEAGKHVVVDKPFALDLNEARDLLHLADQVNRNLWVFHNRRWDSDYLTVKAALEEGIVGRVVHFESKIDRFRPAVRDRWRERAQRGGGIWFDLGPHLIDQVLQIFGLPDSVNASLASQRDGALIDDWAHVILTYGERRVVLQGAMLVAGGSARFVVHGSGGSLVKLKADQQEPQLLTGMRPGEHGWGSDPDALAVYGPDGERSIPATPGDQRRFYELVAEALRGNRAGPVRPIEALAVMAVIEAGMISASNGVTVPLSLTDDECAAWG</sequence>
<dbReference type="GO" id="GO:0016491">
    <property type="term" value="F:oxidoreductase activity"/>
    <property type="evidence" value="ECO:0007669"/>
    <property type="project" value="UniProtKB-KW"/>
</dbReference>
<evidence type="ECO:0000259" key="3">
    <source>
        <dbReference type="Pfam" id="PF01408"/>
    </source>
</evidence>
<evidence type="ECO:0000256" key="2">
    <source>
        <dbReference type="ARBA" id="ARBA00023002"/>
    </source>
</evidence>
<dbReference type="GO" id="GO:0000166">
    <property type="term" value="F:nucleotide binding"/>
    <property type="evidence" value="ECO:0007669"/>
    <property type="project" value="InterPro"/>
</dbReference>
<proteinExistence type="inferred from homology"/>
<keyword evidence="6" id="KW-1185">Reference proteome</keyword>
<name>A0A8G2CNG2_ACIRU</name>
<comment type="similarity">
    <text evidence="1">Belongs to the Gfo/Idh/MocA family.</text>
</comment>
<dbReference type="InterPro" id="IPR036291">
    <property type="entry name" value="NAD(P)-bd_dom_sf"/>
</dbReference>
<dbReference type="Pfam" id="PF02894">
    <property type="entry name" value="GFO_IDH_MocA_C"/>
    <property type="match status" value="1"/>
</dbReference>
<reference evidence="5 6" key="1">
    <citation type="submission" date="2017-01" db="EMBL/GenBank/DDBJ databases">
        <authorList>
            <person name="Varghese N."/>
            <person name="Submissions S."/>
        </authorList>
    </citation>
    <scope>NUCLEOTIDE SEQUENCE [LARGE SCALE GENOMIC DNA]</scope>
    <source>
        <strain evidence="5 6">ATCC 35905</strain>
    </source>
</reference>
<keyword evidence="2" id="KW-0560">Oxidoreductase</keyword>
<dbReference type="AlphaFoldDB" id="A0A8G2CNG2"/>
<dbReference type="PANTHER" id="PTHR43708">
    <property type="entry name" value="CONSERVED EXPRESSED OXIDOREDUCTASE (EUROFUNG)"/>
    <property type="match status" value="1"/>
</dbReference>
<accession>A0A8G2CNG2</accession>
<dbReference type="InterPro" id="IPR004104">
    <property type="entry name" value="Gfo/Idh/MocA-like_OxRdtase_C"/>
</dbReference>
<dbReference type="PANTHER" id="PTHR43708:SF5">
    <property type="entry name" value="CONSERVED EXPRESSED OXIDOREDUCTASE (EUROFUNG)-RELATED"/>
    <property type="match status" value="1"/>
</dbReference>
<evidence type="ECO:0000313" key="5">
    <source>
        <dbReference type="EMBL" id="SIR43413.1"/>
    </source>
</evidence>
<dbReference type="NCBIfam" id="NF008607">
    <property type="entry name" value="PRK11579.1"/>
    <property type="match status" value="1"/>
</dbReference>
<gene>
    <name evidence="5" type="ORF">SAMN05421828_13219</name>
</gene>
<feature type="domain" description="Gfo/Idh/MocA-like oxidoreductase C-terminal" evidence="4">
    <location>
        <begin position="138"/>
        <end position="345"/>
    </location>
</feature>
<evidence type="ECO:0000256" key="1">
    <source>
        <dbReference type="ARBA" id="ARBA00010928"/>
    </source>
</evidence>
<feature type="domain" description="Gfo/Idh/MocA-like oxidoreductase N-terminal" evidence="3">
    <location>
        <begin position="9"/>
        <end position="126"/>
    </location>
</feature>
<evidence type="ECO:0000313" key="6">
    <source>
        <dbReference type="Proteomes" id="UP000186308"/>
    </source>
</evidence>
<dbReference type="EMBL" id="FTNE01000032">
    <property type="protein sequence ID" value="SIR43413.1"/>
    <property type="molecule type" value="Genomic_DNA"/>
</dbReference>
<comment type="caution">
    <text evidence="5">The sequence shown here is derived from an EMBL/GenBank/DDBJ whole genome shotgun (WGS) entry which is preliminary data.</text>
</comment>
<evidence type="ECO:0000259" key="4">
    <source>
        <dbReference type="Pfam" id="PF02894"/>
    </source>
</evidence>